<dbReference type="Proteomes" id="UP000053237">
    <property type="component" value="Unassembled WGS sequence"/>
</dbReference>
<comment type="caution">
    <text evidence="3">The sequence shown here is derived from an EMBL/GenBank/DDBJ whole genome shotgun (WGS) entry which is preliminary data.</text>
</comment>
<sequence length="263" mass="29714">MSRNVSMSLTKVATTRRTSTIEKANSQCSSPVERMVKEGIDTASNIPLQNGTDAGFCMESSQASFDLTEPSSDHLSSDIVLLGTEEDGNGYTSSLSFSVSSNGRGRRRGRGVGRVANRSMRTSVTFQHKLEVIDYFDSHAKDINTTVQKFYAHLDPMAIASRKRQIYKWVKSRALIEEMCFKKTTSHQTRRRNQGTATTLPDAAERALAKWMKNEQKHNSQLSKQMLRSKAMEIAEQYNIPKGTFQATWTWQKGFFKRHQISI</sequence>
<proteinExistence type="predicted"/>
<dbReference type="AlphaFoldDB" id="A0A024FVF6"/>
<evidence type="ECO:0000256" key="1">
    <source>
        <dbReference type="ARBA" id="ARBA00023125"/>
    </source>
</evidence>
<dbReference type="InterPro" id="IPR009057">
    <property type="entry name" value="Homeodomain-like_sf"/>
</dbReference>
<keyword evidence="1" id="KW-0238">DNA-binding</keyword>
<dbReference type="InterPro" id="IPR006600">
    <property type="entry name" value="HTH_CenpB_DNA-bd_dom"/>
</dbReference>
<dbReference type="EMBL" id="CAIX01000569">
    <property type="protein sequence ID" value="CCI11148.1"/>
    <property type="molecule type" value="Genomic_DNA"/>
</dbReference>
<dbReference type="SUPFAM" id="SSF46689">
    <property type="entry name" value="Homeodomain-like"/>
    <property type="match status" value="1"/>
</dbReference>
<gene>
    <name evidence="3" type="ORF">BN9_124560</name>
</gene>
<evidence type="ECO:0000313" key="4">
    <source>
        <dbReference type="Proteomes" id="UP000053237"/>
    </source>
</evidence>
<dbReference type="Pfam" id="PF03221">
    <property type="entry name" value="HTH_Tnp_Tc5"/>
    <property type="match status" value="1"/>
</dbReference>
<reference evidence="3 4" key="1">
    <citation type="submission" date="2012-05" db="EMBL/GenBank/DDBJ databases">
        <title>Recombination and specialization in a pathogen metapopulation.</title>
        <authorList>
            <person name="Gardiner A."/>
            <person name="Kemen E."/>
            <person name="Schultz-Larsen T."/>
            <person name="MacLean D."/>
            <person name="Van Oosterhout C."/>
            <person name="Jones J.D.G."/>
        </authorList>
    </citation>
    <scope>NUCLEOTIDE SEQUENCE [LARGE SCALE GENOMIC DNA]</scope>
    <source>
        <strain evidence="3 4">Ac Nc2</strain>
    </source>
</reference>
<organism evidence="3 4">
    <name type="scientific">Albugo candida</name>
    <dbReference type="NCBI Taxonomy" id="65357"/>
    <lineage>
        <taxon>Eukaryota</taxon>
        <taxon>Sar</taxon>
        <taxon>Stramenopiles</taxon>
        <taxon>Oomycota</taxon>
        <taxon>Peronosporomycetes</taxon>
        <taxon>Albuginales</taxon>
        <taxon>Albuginaceae</taxon>
        <taxon>Albugo</taxon>
    </lineage>
</organism>
<protein>
    <recommendedName>
        <fullName evidence="2">HTH CENPB-type domain-containing protein</fullName>
    </recommendedName>
</protein>
<evidence type="ECO:0000313" key="3">
    <source>
        <dbReference type="EMBL" id="CCI11148.1"/>
    </source>
</evidence>
<name>A0A024FVF6_9STRA</name>
<dbReference type="Gene3D" id="1.10.10.60">
    <property type="entry name" value="Homeodomain-like"/>
    <property type="match status" value="1"/>
</dbReference>
<accession>A0A024FVF6</accession>
<dbReference type="PROSITE" id="PS51253">
    <property type="entry name" value="HTH_CENPB"/>
    <property type="match status" value="1"/>
</dbReference>
<dbReference type="OrthoDB" id="71701at2759"/>
<evidence type="ECO:0000259" key="2">
    <source>
        <dbReference type="PROSITE" id="PS51253"/>
    </source>
</evidence>
<dbReference type="GO" id="GO:0003677">
    <property type="term" value="F:DNA binding"/>
    <property type="evidence" value="ECO:0007669"/>
    <property type="project" value="UniProtKB-KW"/>
</dbReference>
<feature type="domain" description="HTH CENPB-type" evidence="2">
    <location>
        <begin position="192"/>
        <end position="263"/>
    </location>
</feature>
<keyword evidence="4" id="KW-1185">Reference proteome</keyword>
<dbReference type="InParanoid" id="A0A024FVF6"/>